<dbReference type="InterPro" id="IPR036397">
    <property type="entry name" value="RNaseH_sf"/>
</dbReference>
<keyword evidence="3" id="KW-1185">Reference proteome</keyword>
<dbReference type="InterPro" id="IPR044730">
    <property type="entry name" value="RNase_H-like_dom_plant"/>
</dbReference>
<sequence>MSLVKINTDAAIDFGSNKVGIGTIIWNGDGKVIVTGAQVVMVGFSSLVSEGVALLKGLQLGLSVSVLPYALESDALGVMNLVNATHPSRSDIGLVIHDVLQILEQFLNCSVIFAPRKAIYGCSWPC</sequence>
<dbReference type="Gene3D" id="3.30.420.10">
    <property type="entry name" value="Ribonuclease H-like superfamily/Ribonuclease H"/>
    <property type="match status" value="1"/>
</dbReference>
<dbReference type="InterPro" id="IPR053151">
    <property type="entry name" value="RNase_H-like"/>
</dbReference>
<protein>
    <recommendedName>
        <fullName evidence="1">RNase H type-1 domain-containing protein</fullName>
    </recommendedName>
</protein>
<name>A0AAD9TFX1_9ROSI</name>
<dbReference type="EMBL" id="JANJYI010000009">
    <property type="protein sequence ID" value="KAK2635246.1"/>
    <property type="molecule type" value="Genomic_DNA"/>
</dbReference>
<dbReference type="GO" id="GO:0004523">
    <property type="term" value="F:RNA-DNA hybrid ribonuclease activity"/>
    <property type="evidence" value="ECO:0007669"/>
    <property type="project" value="InterPro"/>
</dbReference>
<evidence type="ECO:0000313" key="2">
    <source>
        <dbReference type="EMBL" id="KAK2635246.1"/>
    </source>
</evidence>
<organism evidence="2 3">
    <name type="scientific">Dipteronia dyeriana</name>
    <dbReference type="NCBI Taxonomy" id="168575"/>
    <lineage>
        <taxon>Eukaryota</taxon>
        <taxon>Viridiplantae</taxon>
        <taxon>Streptophyta</taxon>
        <taxon>Embryophyta</taxon>
        <taxon>Tracheophyta</taxon>
        <taxon>Spermatophyta</taxon>
        <taxon>Magnoliopsida</taxon>
        <taxon>eudicotyledons</taxon>
        <taxon>Gunneridae</taxon>
        <taxon>Pentapetalae</taxon>
        <taxon>rosids</taxon>
        <taxon>malvids</taxon>
        <taxon>Sapindales</taxon>
        <taxon>Sapindaceae</taxon>
        <taxon>Hippocastanoideae</taxon>
        <taxon>Acereae</taxon>
        <taxon>Dipteronia</taxon>
    </lineage>
</organism>
<accession>A0AAD9TFX1</accession>
<dbReference type="Proteomes" id="UP001280121">
    <property type="component" value="Unassembled WGS sequence"/>
</dbReference>
<dbReference type="Pfam" id="PF13456">
    <property type="entry name" value="RVT_3"/>
    <property type="match status" value="1"/>
</dbReference>
<evidence type="ECO:0000259" key="1">
    <source>
        <dbReference type="Pfam" id="PF13456"/>
    </source>
</evidence>
<dbReference type="SUPFAM" id="SSF53098">
    <property type="entry name" value="Ribonuclease H-like"/>
    <property type="match status" value="1"/>
</dbReference>
<feature type="domain" description="RNase H type-1" evidence="1">
    <location>
        <begin position="7"/>
        <end position="118"/>
    </location>
</feature>
<reference evidence="2" key="1">
    <citation type="journal article" date="2023" name="Plant J.">
        <title>Genome sequences and population genomics provide insights into the demographic history, inbreeding, and mutation load of two 'living fossil' tree species of Dipteronia.</title>
        <authorList>
            <person name="Feng Y."/>
            <person name="Comes H.P."/>
            <person name="Chen J."/>
            <person name="Zhu S."/>
            <person name="Lu R."/>
            <person name="Zhang X."/>
            <person name="Li P."/>
            <person name="Qiu J."/>
            <person name="Olsen K.M."/>
            <person name="Qiu Y."/>
        </authorList>
    </citation>
    <scope>NUCLEOTIDE SEQUENCE</scope>
    <source>
        <strain evidence="2">KIB01</strain>
    </source>
</reference>
<dbReference type="GO" id="GO:0003676">
    <property type="term" value="F:nucleic acid binding"/>
    <property type="evidence" value="ECO:0007669"/>
    <property type="project" value="InterPro"/>
</dbReference>
<dbReference type="PANTHER" id="PTHR47723">
    <property type="entry name" value="OS05G0353850 PROTEIN"/>
    <property type="match status" value="1"/>
</dbReference>
<evidence type="ECO:0000313" key="3">
    <source>
        <dbReference type="Proteomes" id="UP001280121"/>
    </source>
</evidence>
<proteinExistence type="predicted"/>
<dbReference type="AlphaFoldDB" id="A0AAD9TFX1"/>
<dbReference type="PANTHER" id="PTHR47723:SF21">
    <property type="entry name" value="POLYNUCLEOTIDYL TRANSFERASE, RIBONUCLEASE H-LIKE SUPERFAMILY PROTEIN"/>
    <property type="match status" value="1"/>
</dbReference>
<dbReference type="InterPro" id="IPR012337">
    <property type="entry name" value="RNaseH-like_sf"/>
</dbReference>
<gene>
    <name evidence="2" type="ORF">Ddye_030038</name>
</gene>
<dbReference type="InterPro" id="IPR002156">
    <property type="entry name" value="RNaseH_domain"/>
</dbReference>
<dbReference type="CDD" id="cd06222">
    <property type="entry name" value="RNase_H_like"/>
    <property type="match status" value="1"/>
</dbReference>
<comment type="caution">
    <text evidence="2">The sequence shown here is derived from an EMBL/GenBank/DDBJ whole genome shotgun (WGS) entry which is preliminary data.</text>
</comment>